<dbReference type="Proteomes" id="UP001057474">
    <property type="component" value="Chromosome"/>
</dbReference>
<dbReference type="InterPro" id="IPR057546">
    <property type="entry name" value="HEAT_GCN1"/>
</dbReference>
<dbReference type="PROSITE" id="PS50077">
    <property type="entry name" value="HEAT_REPEAT"/>
    <property type="match status" value="2"/>
</dbReference>
<dbReference type="InterPro" id="IPR016024">
    <property type="entry name" value="ARM-type_fold"/>
</dbReference>
<organism evidence="3 4">
    <name type="scientific">Legionella lytica</name>
    <dbReference type="NCBI Taxonomy" id="96232"/>
    <lineage>
        <taxon>Bacteria</taxon>
        <taxon>Pseudomonadati</taxon>
        <taxon>Pseudomonadota</taxon>
        <taxon>Gammaproteobacteria</taxon>
        <taxon>Legionellales</taxon>
        <taxon>Legionellaceae</taxon>
        <taxon>Legionella</taxon>
    </lineage>
</organism>
<proteinExistence type="predicted"/>
<dbReference type="RefSeq" id="WP_252579287.1">
    <property type="nucleotide sequence ID" value="NZ_CP071527.1"/>
</dbReference>
<dbReference type="Gene3D" id="1.25.10.10">
    <property type="entry name" value="Leucine-rich Repeat Variant"/>
    <property type="match status" value="1"/>
</dbReference>
<sequence>MTQFFELSDDILLALYKKLPPHELLSLVSAGEKLPKFRRLSLDALFMQQSEDAKVCQQKMLEYWMHCPTPLLTPSKKLILPALKHLDILHQLMGLSSLNGAVDATRQLFEPHITHLVTQISSPPTTRYNAERLLHIAPMLSPSHIEEIIPQLQNNLFDPNGMIRSTTQATLHKLAHKLTSAQLNTLIAWIEENLTHNNDSMRTAALFALPPLATRLTPEEIEPLISGLQKNLSNQADWILYLSLQALASLSSKLSPEQANLLLPELENKLMHAQENMRITALHAIKIIARKLDRKAIPQLITKIQKNLEYAQGDMCVELLDALKTLIHRDNPEQIIPLIDTTLENLKQPQKAMRISYLNTVSALAEWFTDMQVSSFLPNLLENLQHPSNPVREAAMQSLNALIHKFNPDQVNQIITLIQVNLKHPNDMMRLNTLRALRILASILFSEQLSLFLSSLQEIISLNRNPASLAALNILEEQAHKLMPNQLTLFIPVLKEIMDHKSDQVRLAVEKTLAALISQPQNENIAQEIMAWTMNSMHESKPPENKKWWQLLLTLDENSNHVPSRLGCLPAKDNEYLGKEAINWMRNKKTLGNLSLPPTFLVNLLVQLNDSERALRAKDLLSITCDHNFEEGIRDTALQALSSWSIVLLQEPLKYQDLLSTLVHDLDEEVQKINNPFDKYSMILQMMKIQIPHEPILVSNEIAAP</sequence>
<protein>
    <recommendedName>
        <fullName evidence="2">Stalled ribosome sensor GCN1-like HEAT repeats region domain-containing protein</fullName>
    </recommendedName>
</protein>
<dbReference type="InterPro" id="IPR011989">
    <property type="entry name" value="ARM-like"/>
</dbReference>
<dbReference type="EMBL" id="CP071527">
    <property type="protein sequence ID" value="USQ13061.1"/>
    <property type="molecule type" value="Genomic_DNA"/>
</dbReference>
<feature type="domain" description="Stalled ribosome sensor GCN1-like HEAT repeats region" evidence="2">
    <location>
        <begin position="295"/>
        <end position="430"/>
    </location>
</feature>
<dbReference type="SUPFAM" id="SSF48371">
    <property type="entry name" value="ARM repeat"/>
    <property type="match status" value="1"/>
</dbReference>
<gene>
    <name evidence="3" type="ORF">J2N86_10185</name>
</gene>
<feature type="domain" description="Stalled ribosome sensor GCN1-like HEAT repeats region" evidence="2">
    <location>
        <begin position="115"/>
        <end position="278"/>
    </location>
</feature>
<evidence type="ECO:0000256" key="1">
    <source>
        <dbReference type="ARBA" id="ARBA00022737"/>
    </source>
</evidence>
<evidence type="ECO:0000313" key="3">
    <source>
        <dbReference type="EMBL" id="USQ13061.1"/>
    </source>
</evidence>
<reference evidence="3" key="1">
    <citation type="submission" date="2021-03" db="EMBL/GenBank/DDBJ databases">
        <title>Legionella lytica PCM 2298.</title>
        <authorList>
            <person name="Koper P."/>
        </authorList>
    </citation>
    <scope>NUCLEOTIDE SEQUENCE</scope>
    <source>
        <strain evidence="3">PCM 2298</strain>
    </source>
</reference>
<dbReference type="PANTHER" id="PTHR10648:SF4">
    <property type="entry name" value="PROTEIN PHOSPHATASE 2 (FORMERLY 2A), REGULATORY SUBUNIT A, BETA ISOFORM-RELATED"/>
    <property type="match status" value="1"/>
</dbReference>
<dbReference type="InterPro" id="IPR051023">
    <property type="entry name" value="PP2A_Regulatory_Subunit_A"/>
</dbReference>
<evidence type="ECO:0000313" key="4">
    <source>
        <dbReference type="Proteomes" id="UP001057474"/>
    </source>
</evidence>
<accession>A0ABY4Y606</accession>
<name>A0ABY4Y606_9GAMM</name>
<dbReference type="Pfam" id="PF23271">
    <property type="entry name" value="HEAT_GCN1"/>
    <property type="match status" value="2"/>
</dbReference>
<keyword evidence="1" id="KW-0677">Repeat</keyword>
<keyword evidence="4" id="KW-1185">Reference proteome</keyword>
<evidence type="ECO:0000259" key="2">
    <source>
        <dbReference type="Pfam" id="PF23271"/>
    </source>
</evidence>
<dbReference type="PANTHER" id="PTHR10648">
    <property type="entry name" value="SERINE/THREONINE-PROTEIN PHOSPHATASE PP2A 65 KDA REGULATORY SUBUNIT"/>
    <property type="match status" value="1"/>
</dbReference>
<dbReference type="InterPro" id="IPR021133">
    <property type="entry name" value="HEAT_type_2"/>
</dbReference>